<evidence type="ECO:0000256" key="1">
    <source>
        <dbReference type="SAM" id="MobiDB-lite"/>
    </source>
</evidence>
<dbReference type="Proteomes" id="UP000823388">
    <property type="component" value="Chromosome 9K"/>
</dbReference>
<keyword evidence="3" id="KW-1185">Reference proteome</keyword>
<feature type="region of interest" description="Disordered" evidence="1">
    <location>
        <begin position="54"/>
        <end position="144"/>
    </location>
</feature>
<comment type="caution">
    <text evidence="2">The sequence shown here is derived from an EMBL/GenBank/DDBJ whole genome shotgun (WGS) entry which is preliminary data.</text>
</comment>
<sequence length="177" mass="18490">MPSPYNRTAKAPYGARLRFQLEMQLGSLPFPSPQLASFSSLLFFPERCRSRSMAGAAADPHHRSCSRSPSPELQQIPIAGATALPAPGGAPAPARLSRPPRCPSLLLPVGPPSPSPTATPPGGASARPALRRPRPLPSASAASPAVGRGCCYLTVQSPSPFGLCLLPCLLNWLGPFH</sequence>
<dbReference type="AlphaFoldDB" id="A0A8T0NG30"/>
<feature type="compositionally biased region" description="Low complexity" evidence="1">
    <location>
        <begin position="79"/>
        <end position="108"/>
    </location>
</feature>
<organism evidence="2 3">
    <name type="scientific">Panicum virgatum</name>
    <name type="common">Blackwell switchgrass</name>
    <dbReference type="NCBI Taxonomy" id="38727"/>
    <lineage>
        <taxon>Eukaryota</taxon>
        <taxon>Viridiplantae</taxon>
        <taxon>Streptophyta</taxon>
        <taxon>Embryophyta</taxon>
        <taxon>Tracheophyta</taxon>
        <taxon>Spermatophyta</taxon>
        <taxon>Magnoliopsida</taxon>
        <taxon>Liliopsida</taxon>
        <taxon>Poales</taxon>
        <taxon>Poaceae</taxon>
        <taxon>PACMAD clade</taxon>
        <taxon>Panicoideae</taxon>
        <taxon>Panicodae</taxon>
        <taxon>Paniceae</taxon>
        <taxon>Panicinae</taxon>
        <taxon>Panicum</taxon>
        <taxon>Panicum sect. Hiantes</taxon>
    </lineage>
</organism>
<feature type="compositionally biased region" description="Pro residues" evidence="1">
    <location>
        <begin position="109"/>
        <end position="119"/>
    </location>
</feature>
<gene>
    <name evidence="2" type="ORF">PVAP13_9KG068000</name>
</gene>
<accession>A0A8T0NG30</accession>
<dbReference type="EMBL" id="CM029053">
    <property type="protein sequence ID" value="KAG2547159.1"/>
    <property type="molecule type" value="Genomic_DNA"/>
</dbReference>
<evidence type="ECO:0000313" key="2">
    <source>
        <dbReference type="EMBL" id="KAG2547159.1"/>
    </source>
</evidence>
<reference evidence="2" key="1">
    <citation type="submission" date="2020-05" db="EMBL/GenBank/DDBJ databases">
        <title>WGS assembly of Panicum virgatum.</title>
        <authorList>
            <person name="Lovell J.T."/>
            <person name="Jenkins J."/>
            <person name="Shu S."/>
            <person name="Juenger T.E."/>
            <person name="Schmutz J."/>
        </authorList>
    </citation>
    <scope>NUCLEOTIDE SEQUENCE</scope>
    <source>
        <strain evidence="2">AP13</strain>
    </source>
</reference>
<proteinExistence type="predicted"/>
<name>A0A8T0NG30_PANVG</name>
<protein>
    <submittedName>
        <fullName evidence="2">Uncharacterized protein</fullName>
    </submittedName>
</protein>
<evidence type="ECO:0000313" key="3">
    <source>
        <dbReference type="Proteomes" id="UP000823388"/>
    </source>
</evidence>